<gene>
    <name evidence="2" type="ORF">B0A77_10275</name>
</gene>
<reference evidence="2 3" key="1">
    <citation type="submission" date="2017-09" db="EMBL/GenBank/DDBJ databases">
        <title>Whole genomes of Flavobacteriaceae.</title>
        <authorList>
            <person name="Stine C."/>
            <person name="Li C."/>
            <person name="Tadesse D."/>
        </authorList>
    </citation>
    <scope>NUCLEOTIDE SEQUENCE [LARGE SCALE GENOMIC DNA]</scope>
    <source>
        <strain evidence="2 3">ATCC 35036</strain>
    </source>
</reference>
<organism evidence="2 3">
    <name type="scientific">Flavobacterium branchiophilum</name>
    <dbReference type="NCBI Taxonomy" id="55197"/>
    <lineage>
        <taxon>Bacteria</taxon>
        <taxon>Pseudomonadati</taxon>
        <taxon>Bacteroidota</taxon>
        <taxon>Flavobacteriia</taxon>
        <taxon>Flavobacteriales</taxon>
        <taxon>Flavobacteriaceae</taxon>
        <taxon>Flavobacterium</taxon>
    </lineage>
</organism>
<comment type="caution">
    <text evidence="2">The sequence shown here is derived from an EMBL/GenBank/DDBJ whole genome shotgun (WGS) entry which is preliminary data.</text>
</comment>
<accession>A0A2H3KAG2</accession>
<evidence type="ECO:0000313" key="2">
    <source>
        <dbReference type="EMBL" id="PDS23676.1"/>
    </source>
</evidence>
<name>A0A2H3KAG2_9FLAO</name>
<keyword evidence="1" id="KW-0812">Transmembrane</keyword>
<feature type="transmembrane region" description="Helical" evidence="1">
    <location>
        <begin position="106"/>
        <end position="123"/>
    </location>
</feature>
<dbReference type="InterPro" id="IPR025597">
    <property type="entry name" value="DUF4345"/>
</dbReference>
<dbReference type="OrthoDB" id="1188911at2"/>
<sequence>MKISILKINNLHLILSSLTVIGVGLAYGISPNKILPIFFDFKVESADLNNVFRAVMGLYLGLAIYWIVAIFKVEHWRNATLISTIFMGSLAIGRIISILIDGIPSFPFLIGKFLNYIFMFWGIRNLRMNTRKIK</sequence>
<evidence type="ECO:0000313" key="3">
    <source>
        <dbReference type="Proteomes" id="UP000220828"/>
    </source>
</evidence>
<keyword evidence="1" id="KW-0472">Membrane</keyword>
<dbReference type="Pfam" id="PF14248">
    <property type="entry name" value="DUF4345"/>
    <property type="match status" value="1"/>
</dbReference>
<protein>
    <recommendedName>
        <fullName evidence="4">DUF4345 domain-containing protein</fullName>
    </recommendedName>
</protein>
<dbReference type="AlphaFoldDB" id="A0A2H3KAG2"/>
<dbReference type="Proteomes" id="UP000220828">
    <property type="component" value="Unassembled WGS sequence"/>
</dbReference>
<evidence type="ECO:0008006" key="4">
    <source>
        <dbReference type="Google" id="ProtNLM"/>
    </source>
</evidence>
<feature type="transmembrane region" description="Helical" evidence="1">
    <location>
        <begin position="12"/>
        <end position="30"/>
    </location>
</feature>
<feature type="transmembrane region" description="Helical" evidence="1">
    <location>
        <begin position="50"/>
        <end position="68"/>
    </location>
</feature>
<evidence type="ECO:0000256" key="1">
    <source>
        <dbReference type="SAM" id="Phobius"/>
    </source>
</evidence>
<dbReference type="RefSeq" id="WP_097554365.1">
    <property type="nucleotide sequence ID" value="NZ_PCMW01000056.1"/>
</dbReference>
<proteinExistence type="predicted"/>
<keyword evidence="1" id="KW-1133">Transmembrane helix</keyword>
<feature type="transmembrane region" description="Helical" evidence="1">
    <location>
        <begin position="80"/>
        <end position="100"/>
    </location>
</feature>
<dbReference type="EMBL" id="PCMW01000056">
    <property type="protein sequence ID" value="PDS23676.1"/>
    <property type="molecule type" value="Genomic_DNA"/>
</dbReference>